<protein>
    <submittedName>
        <fullName evidence="1">Uncharacterized protein</fullName>
    </submittedName>
</protein>
<dbReference type="Proteomes" id="UP000276133">
    <property type="component" value="Unassembled WGS sequence"/>
</dbReference>
<organism evidence="1 2">
    <name type="scientific">Brachionus plicatilis</name>
    <name type="common">Marine rotifer</name>
    <name type="synonym">Brachionus muelleri</name>
    <dbReference type="NCBI Taxonomy" id="10195"/>
    <lineage>
        <taxon>Eukaryota</taxon>
        <taxon>Metazoa</taxon>
        <taxon>Spiralia</taxon>
        <taxon>Gnathifera</taxon>
        <taxon>Rotifera</taxon>
        <taxon>Eurotatoria</taxon>
        <taxon>Monogononta</taxon>
        <taxon>Pseudotrocha</taxon>
        <taxon>Ploima</taxon>
        <taxon>Brachionidae</taxon>
        <taxon>Brachionus</taxon>
    </lineage>
</organism>
<dbReference type="EMBL" id="REGN01003767">
    <property type="protein sequence ID" value="RNA20873.1"/>
    <property type="molecule type" value="Genomic_DNA"/>
</dbReference>
<proteinExistence type="predicted"/>
<comment type="caution">
    <text evidence="1">The sequence shown here is derived from an EMBL/GenBank/DDBJ whole genome shotgun (WGS) entry which is preliminary data.</text>
</comment>
<evidence type="ECO:0000313" key="2">
    <source>
        <dbReference type="Proteomes" id="UP000276133"/>
    </source>
</evidence>
<name>A0A3M7RBA6_BRAPC</name>
<dbReference type="AlphaFoldDB" id="A0A3M7RBA6"/>
<evidence type="ECO:0000313" key="1">
    <source>
        <dbReference type="EMBL" id="RNA20873.1"/>
    </source>
</evidence>
<sequence length="190" mass="23306">MLTIQIISVINFITTGDEKNISIFIMKDINNILYSIEKLKTIRKILSVYLCYLVQLRLADESYKEDFFRRLQWLPYWLFKFFQFKFLINQKKDQILLFPLRLKILNLVPISSFIKRFFLIRIYIFINYLRLIGNSFFSIKIFKITETDTDKSLIINFRLYERFLIERLKFDQKFYVTKNKRNSDLMLLIR</sequence>
<reference evidence="1 2" key="1">
    <citation type="journal article" date="2018" name="Sci. Rep.">
        <title>Genomic signatures of local adaptation to the degree of environmental predictability in rotifers.</title>
        <authorList>
            <person name="Franch-Gras L."/>
            <person name="Hahn C."/>
            <person name="Garcia-Roger E.M."/>
            <person name="Carmona M.J."/>
            <person name="Serra M."/>
            <person name="Gomez A."/>
        </authorList>
    </citation>
    <scope>NUCLEOTIDE SEQUENCE [LARGE SCALE GENOMIC DNA]</scope>
    <source>
        <strain evidence="1">HYR1</strain>
    </source>
</reference>
<gene>
    <name evidence="1" type="ORF">BpHYR1_025506</name>
</gene>
<accession>A0A3M7RBA6</accession>
<keyword evidence="2" id="KW-1185">Reference proteome</keyword>